<keyword evidence="3" id="KW-0175">Coiled coil</keyword>
<dbReference type="Pfam" id="PF11819">
    <property type="entry name" value="CUPID"/>
    <property type="match status" value="1"/>
</dbReference>
<evidence type="ECO:0000313" key="10">
    <source>
        <dbReference type="RefSeq" id="XP_033778931.1"/>
    </source>
</evidence>
<evidence type="ECO:0000313" key="6">
    <source>
        <dbReference type="Proteomes" id="UP000515159"/>
    </source>
</evidence>
<dbReference type="GO" id="GO:0005737">
    <property type="term" value="C:cytoplasm"/>
    <property type="evidence" value="ECO:0007669"/>
    <property type="project" value="UniProtKB-SubCell"/>
</dbReference>
<evidence type="ECO:0000256" key="2">
    <source>
        <dbReference type="ARBA" id="ARBA00022490"/>
    </source>
</evidence>
<protein>
    <submittedName>
        <fullName evidence="7 8">Coiled-coil domain-containing protein 120 isoform X1</fullName>
    </submittedName>
</protein>
<feature type="compositionally biased region" description="Polar residues" evidence="4">
    <location>
        <begin position="255"/>
        <end position="269"/>
    </location>
</feature>
<feature type="domain" description="Cytohesin Ubiquitin Protein Inducing" evidence="5">
    <location>
        <begin position="39"/>
        <end position="164"/>
    </location>
</feature>
<dbReference type="PANTHER" id="PTHR16093">
    <property type="entry name" value="COILED-COIL DOMAIN-CONTAINING PROTEIN 120 FAMILY MEMBER"/>
    <property type="match status" value="1"/>
</dbReference>
<keyword evidence="6" id="KW-1185">Reference proteome</keyword>
<feature type="compositionally biased region" description="Low complexity" evidence="4">
    <location>
        <begin position="22"/>
        <end position="34"/>
    </location>
</feature>
<feature type="region of interest" description="Disordered" evidence="4">
    <location>
        <begin position="213"/>
        <end position="293"/>
    </location>
</feature>
<sequence length="618" mass="69030">MAYSQLRPSTHESLDKLKRAPTSSTQGSGTGSTSPAMEVRTQLITPAGYSSPGSPFCDINPKVRVERIRELMDKQRNLQEALSMKVKELKRLCLQEAELTGQVPVEYPLELGERLPYVHRRGAAPYRHPFMLISRGEEAQLEVLEREFSLQHQIAEAVRKLALAGVELTVDQRRKRRQVYVDALQRLQEIEEQANELRLRLGRKPTQRALQIIQDDSLNSDSSSLSESASYENPDAQGFPGGARLSPPRLHPRAISSSPERQPQQQDWRLSSADAHSEIRSRRNSVASPPSPARTFLRSVSGFEGRSVPATPILSRSICSKTHSRPENVGLAPNRHWVTGQDPPSGIYTAQTRRSSSSEALIDRSSCEQRAPSQLRGVARAACKSSEALSERSVSGRTAVYQASDHPPFPHLRYHYERPGSAWPPNGAIHGEALLDYYVERQHGVGHCSRRDMHIPPESPALRSKAQAARAKSCGPPRAAIQAEVTYQQQQFWPVPGRPPPRSRSQQRAADLPDHGAHKAAALEGLRDWYIRNAAGYRSQPDRRTPAPTQRYHEASQLESYYYSTPIPHSVSFNGPPYANRHYADYLYEENPSSHLNETTFNGGMPLNRDFNAPGTLV</sequence>
<dbReference type="OrthoDB" id="10063592at2759"/>
<feature type="region of interest" description="Disordered" evidence="4">
    <location>
        <begin position="491"/>
        <end position="516"/>
    </location>
</feature>
<feature type="region of interest" description="Disordered" evidence="4">
    <location>
        <begin position="1"/>
        <end position="37"/>
    </location>
</feature>
<dbReference type="CTD" id="90060"/>
<evidence type="ECO:0000256" key="1">
    <source>
        <dbReference type="ARBA" id="ARBA00004496"/>
    </source>
</evidence>
<feature type="region of interest" description="Disordered" evidence="4">
    <location>
        <begin position="449"/>
        <end position="477"/>
    </location>
</feature>
<dbReference type="GeneID" id="117349502"/>
<dbReference type="RefSeq" id="XP_033778931.1">
    <property type="nucleotide sequence ID" value="XM_033923040.1"/>
</dbReference>
<evidence type="ECO:0000313" key="9">
    <source>
        <dbReference type="RefSeq" id="XP_033778922.1"/>
    </source>
</evidence>
<comment type="subcellular location">
    <subcellularLocation>
        <location evidence="1">Cytoplasm</location>
    </subcellularLocation>
</comment>
<dbReference type="RefSeq" id="XP_033778922.1">
    <property type="nucleotide sequence ID" value="XM_033923031.1"/>
</dbReference>
<evidence type="ECO:0000313" key="8">
    <source>
        <dbReference type="RefSeq" id="XP_033778914.1"/>
    </source>
</evidence>
<keyword evidence="2" id="KW-0963">Cytoplasm</keyword>
<organism evidence="6 9">
    <name type="scientific">Geotrypetes seraphini</name>
    <name type="common">Gaboon caecilian</name>
    <name type="synonym">Caecilia seraphini</name>
    <dbReference type="NCBI Taxonomy" id="260995"/>
    <lineage>
        <taxon>Eukaryota</taxon>
        <taxon>Metazoa</taxon>
        <taxon>Chordata</taxon>
        <taxon>Craniata</taxon>
        <taxon>Vertebrata</taxon>
        <taxon>Euteleostomi</taxon>
        <taxon>Amphibia</taxon>
        <taxon>Gymnophiona</taxon>
        <taxon>Geotrypetes</taxon>
    </lineage>
</organism>
<evidence type="ECO:0000259" key="5">
    <source>
        <dbReference type="Pfam" id="PF11819"/>
    </source>
</evidence>
<feature type="compositionally biased region" description="Basic and acidic residues" evidence="4">
    <location>
        <begin position="9"/>
        <end position="18"/>
    </location>
</feature>
<name>A0A6P8NRH9_GEOSA</name>
<proteinExistence type="predicted"/>
<dbReference type="Proteomes" id="UP000515159">
    <property type="component" value="Chromosome 1"/>
</dbReference>
<dbReference type="KEGG" id="gsh:117349502"/>
<gene>
    <name evidence="7 8 9 10" type="primary">CCDC120</name>
</gene>
<dbReference type="AlphaFoldDB" id="A0A6P8NRH9"/>
<dbReference type="InterPro" id="IPR043447">
    <property type="entry name" value="CCDC120/INAVA"/>
</dbReference>
<dbReference type="InterPro" id="IPR021774">
    <property type="entry name" value="CUPID"/>
</dbReference>
<accession>A0A6P8NRH9</accession>
<feature type="compositionally biased region" description="Low complexity" evidence="4">
    <location>
        <begin position="215"/>
        <end position="230"/>
    </location>
</feature>
<dbReference type="RefSeq" id="XP_033778906.1">
    <property type="nucleotide sequence ID" value="XM_033923015.1"/>
</dbReference>
<dbReference type="RefSeq" id="XP_033778914.1">
    <property type="nucleotide sequence ID" value="XM_033923023.1"/>
</dbReference>
<evidence type="ECO:0000313" key="7">
    <source>
        <dbReference type="RefSeq" id="XP_033778906.1"/>
    </source>
</evidence>
<evidence type="ECO:0000256" key="4">
    <source>
        <dbReference type="SAM" id="MobiDB-lite"/>
    </source>
</evidence>
<dbReference type="PANTHER" id="PTHR16093:SF5">
    <property type="entry name" value="COILED-COIL DOMAIN-CONTAINING PROTEIN 120"/>
    <property type="match status" value="1"/>
</dbReference>
<reference evidence="7 8" key="1">
    <citation type="submission" date="2025-04" db="UniProtKB">
        <authorList>
            <consortium name="RefSeq"/>
        </authorList>
    </citation>
    <scope>IDENTIFICATION</scope>
</reference>
<evidence type="ECO:0000256" key="3">
    <source>
        <dbReference type="ARBA" id="ARBA00023054"/>
    </source>
</evidence>